<dbReference type="EMBL" id="JAHESD010000016">
    <property type="protein sequence ID" value="MBT1703555.1"/>
    <property type="molecule type" value="Genomic_DNA"/>
</dbReference>
<dbReference type="Proteomes" id="UP000772618">
    <property type="component" value="Unassembled WGS sequence"/>
</dbReference>
<dbReference type="RefSeq" id="WP_254153515.1">
    <property type="nucleotide sequence ID" value="NZ_JAHESD010000016.1"/>
</dbReference>
<reference evidence="1 2" key="1">
    <citation type="submission" date="2021-05" db="EMBL/GenBank/DDBJ databases">
        <title>A Polyphasic approach of four new species of the genus Ohtaekwangia: Ohtaekwangia histidinii sp. nov., Ohtaekwangia cretensis sp. nov., Ohtaekwangia indiensis sp. nov., Ohtaekwangia reichenbachii sp. nov. from diverse environment.</title>
        <authorList>
            <person name="Octaviana S."/>
        </authorList>
    </citation>
    <scope>NUCLEOTIDE SEQUENCE [LARGE SCALE GENOMIC DNA]</scope>
    <source>
        <strain evidence="1 2">PWU20</strain>
    </source>
</reference>
<evidence type="ECO:0000313" key="2">
    <source>
        <dbReference type="Proteomes" id="UP000772618"/>
    </source>
</evidence>
<evidence type="ECO:0008006" key="3">
    <source>
        <dbReference type="Google" id="ProtNLM"/>
    </source>
</evidence>
<sequence length="77" mass="8997">MYLEPVSEILIFKTNILDIQDIEKVASVLDADARVKKWNVDREDVDHVLRIQSDCLDCRHIIELVHKCGYECEELPD</sequence>
<evidence type="ECO:0000313" key="1">
    <source>
        <dbReference type="EMBL" id="MBT1703555.1"/>
    </source>
</evidence>
<accession>A0ABS5VQ25</accession>
<name>A0ABS5VQ25_9BACT</name>
<proteinExistence type="predicted"/>
<keyword evidence="2" id="KW-1185">Reference proteome</keyword>
<organism evidence="1 2">
    <name type="scientific">Chryseosolibacter indicus</name>
    <dbReference type="NCBI Taxonomy" id="2782351"/>
    <lineage>
        <taxon>Bacteria</taxon>
        <taxon>Pseudomonadati</taxon>
        <taxon>Bacteroidota</taxon>
        <taxon>Cytophagia</taxon>
        <taxon>Cytophagales</taxon>
        <taxon>Chryseotaleaceae</taxon>
        <taxon>Chryseosolibacter</taxon>
    </lineage>
</organism>
<comment type="caution">
    <text evidence="1">The sequence shown here is derived from an EMBL/GenBank/DDBJ whole genome shotgun (WGS) entry which is preliminary data.</text>
</comment>
<gene>
    <name evidence="1" type="ORF">KK060_09710</name>
</gene>
<protein>
    <recommendedName>
        <fullName evidence="3">HMA domain-containing protein</fullName>
    </recommendedName>
</protein>